<feature type="domain" description="N-acetyltransferase" evidence="1">
    <location>
        <begin position="142"/>
        <end position="279"/>
    </location>
</feature>
<dbReference type="GO" id="GO:0016747">
    <property type="term" value="F:acyltransferase activity, transferring groups other than amino-acyl groups"/>
    <property type="evidence" value="ECO:0007669"/>
    <property type="project" value="InterPro"/>
</dbReference>
<dbReference type="InterPro" id="IPR013653">
    <property type="entry name" value="GCN5-like_dom"/>
</dbReference>
<keyword evidence="3" id="KW-1185">Reference proteome</keyword>
<organism evidence="2 3">
    <name type="scientific">Terribacillus aidingensis</name>
    <dbReference type="NCBI Taxonomy" id="586416"/>
    <lineage>
        <taxon>Bacteria</taxon>
        <taxon>Bacillati</taxon>
        <taxon>Bacillota</taxon>
        <taxon>Bacilli</taxon>
        <taxon>Bacillales</taxon>
        <taxon>Bacillaceae</taxon>
        <taxon>Terribacillus</taxon>
    </lineage>
</organism>
<evidence type="ECO:0000313" key="3">
    <source>
        <dbReference type="Proteomes" id="UP000219356"/>
    </source>
</evidence>
<protein>
    <recommendedName>
        <fullName evidence="1">N-acetyltransferase domain-containing protein</fullName>
    </recommendedName>
</protein>
<proteinExistence type="predicted"/>
<sequence>MRFIQEHDASRLLAAVESQFVQHEAENNLLLGLLSRIGDGEDMGASFGYGEQDGEIRTVFLHTKGERLILSHGWLWQETDAERLAQFVQTLSPDLPGVIGPIVQAKQFARAWQQLSGKQTELHMNQFIYQLEYVKDTGNAKGKIQAARPADFSLLRDWLLQFGKELGEKGIEERADRIIGRLISQQKMYMWTVDGQTVSMAGCSRESRNGSVINAVYTPRKYRQKGYAQALVGQLSAKLLQDGKRFCCLFTDAENDGPNKLYQRIGYKRVAESCAIDFK</sequence>
<gene>
    <name evidence="2" type="ORF">SAMN05421503_0607</name>
</gene>
<dbReference type="PROSITE" id="PS51186">
    <property type="entry name" value="GNAT"/>
    <property type="match status" value="1"/>
</dbReference>
<dbReference type="Pfam" id="PF08445">
    <property type="entry name" value="FR47"/>
    <property type="match status" value="1"/>
</dbReference>
<dbReference type="InterPro" id="IPR000182">
    <property type="entry name" value="GNAT_dom"/>
</dbReference>
<accession>A0A285N4C5</accession>
<name>A0A285N4C5_9BACI</name>
<dbReference type="Proteomes" id="UP000219356">
    <property type="component" value="Unassembled WGS sequence"/>
</dbReference>
<dbReference type="InterPro" id="IPR016181">
    <property type="entry name" value="Acyl_CoA_acyltransferase"/>
</dbReference>
<evidence type="ECO:0000313" key="2">
    <source>
        <dbReference type="EMBL" id="SNZ04324.1"/>
    </source>
</evidence>
<dbReference type="EMBL" id="OBEK01000001">
    <property type="protein sequence ID" value="SNZ04324.1"/>
    <property type="molecule type" value="Genomic_DNA"/>
</dbReference>
<evidence type="ECO:0000259" key="1">
    <source>
        <dbReference type="PROSITE" id="PS51186"/>
    </source>
</evidence>
<reference evidence="3" key="1">
    <citation type="submission" date="2017-09" db="EMBL/GenBank/DDBJ databases">
        <authorList>
            <person name="Varghese N."/>
            <person name="Submissions S."/>
        </authorList>
    </citation>
    <scope>NUCLEOTIDE SEQUENCE [LARGE SCALE GENOMIC DNA]</scope>
    <source>
        <strain evidence="3">CGMCC 1.8913</strain>
    </source>
</reference>
<dbReference type="RefSeq" id="WP_179636791.1">
    <property type="nucleotide sequence ID" value="NZ_OBEK01000001.1"/>
</dbReference>
<dbReference type="AlphaFoldDB" id="A0A285N4C5"/>
<dbReference type="Gene3D" id="3.40.630.30">
    <property type="match status" value="1"/>
</dbReference>
<dbReference type="SUPFAM" id="SSF55729">
    <property type="entry name" value="Acyl-CoA N-acyltransferases (Nat)"/>
    <property type="match status" value="1"/>
</dbReference>